<evidence type="ECO:0000313" key="1">
    <source>
        <dbReference type="EMBL" id="KAJ1183780.1"/>
    </source>
</evidence>
<gene>
    <name evidence="1" type="ORF">NDU88_000594</name>
</gene>
<dbReference type="Proteomes" id="UP001066276">
    <property type="component" value="Chromosome 3_1"/>
</dbReference>
<sequence length="88" mass="9925">MARVQRWPRRRDGHGTEMARVQIWPSHSDAWSTETPRVHTVCALRSTGASEFNVEPEQLFGARRICSQRLMANTAGKEAAHKLPEEAA</sequence>
<name>A0AAV7U5M6_PLEWA</name>
<accession>A0AAV7U5M6</accession>
<keyword evidence="2" id="KW-1185">Reference proteome</keyword>
<protein>
    <submittedName>
        <fullName evidence="1">Uncharacterized protein</fullName>
    </submittedName>
</protein>
<proteinExistence type="predicted"/>
<reference evidence="1" key="1">
    <citation type="journal article" date="2022" name="bioRxiv">
        <title>Sequencing and chromosome-scale assembly of the giantPleurodeles waltlgenome.</title>
        <authorList>
            <person name="Brown T."/>
            <person name="Elewa A."/>
            <person name="Iarovenko S."/>
            <person name="Subramanian E."/>
            <person name="Araus A.J."/>
            <person name="Petzold A."/>
            <person name="Susuki M."/>
            <person name="Suzuki K.-i.T."/>
            <person name="Hayashi T."/>
            <person name="Toyoda A."/>
            <person name="Oliveira C."/>
            <person name="Osipova E."/>
            <person name="Leigh N.D."/>
            <person name="Simon A."/>
            <person name="Yun M.H."/>
        </authorList>
    </citation>
    <scope>NUCLEOTIDE SEQUENCE</scope>
    <source>
        <strain evidence="1">20211129_DDA</strain>
        <tissue evidence="1">Liver</tissue>
    </source>
</reference>
<organism evidence="1 2">
    <name type="scientific">Pleurodeles waltl</name>
    <name type="common">Iberian ribbed newt</name>
    <dbReference type="NCBI Taxonomy" id="8319"/>
    <lineage>
        <taxon>Eukaryota</taxon>
        <taxon>Metazoa</taxon>
        <taxon>Chordata</taxon>
        <taxon>Craniata</taxon>
        <taxon>Vertebrata</taxon>
        <taxon>Euteleostomi</taxon>
        <taxon>Amphibia</taxon>
        <taxon>Batrachia</taxon>
        <taxon>Caudata</taxon>
        <taxon>Salamandroidea</taxon>
        <taxon>Salamandridae</taxon>
        <taxon>Pleurodelinae</taxon>
        <taxon>Pleurodeles</taxon>
    </lineage>
</organism>
<dbReference type="AlphaFoldDB" id="A0AAV7U5M6"/>
<evidence type="ECO:0000313" key="2">
    <source>
        <dbReference type="Proteomes" id="UP001066276"/>
    </source>
</evidence>
<comment type="caution">
    <text evidence="1">The sequence shown here is derived from an EMBL/GenBank/DDBJ whole genome shotgun (WGS) entry which is preliminary data.</text>
</comment>
<dbReference type="EMBL" id="JANPWB010000005">
    <property type="protein sequence ID" value="KAJ1183780.1"/>
    <property type="molecule type" value="Genomic_DNA"/>
</dbReference>